<dbReference type="GO" id="GO:0052837">
    <property type="term" value="P:thiazole biosynthetic process"/>
    <property type="evidence" value="ECO:0007669"/>
    <property type="project" value="TreeGrafter"/>
</dbReference>
<protein>
    <submittedName>
        <fullName evidence="4">Thiamine biosynthesis protein</fullName>
    </submittedName>
</protein>
<evidence type="ECO:0000259" key="3">
    <source>
        <dbReference type="Pfam" id="PF02568"/>
    </source>
</evidence>
<feature type="domain" description="Thil AANH" evidence="3">
    <location>
        <begin position="2"/>
        <end position="179"/>
    </location>
</feature>
<dbReference type="InterPro" id="IPR020536">
    <property type="entry name" value="ThiI_AANH"/>
</dbReference>
<proteinExistence type="predicted"/>
<dbReference type="EMBL" id="CP002588">
    <property type="protein sequence ID" value="AEA47449.1"/>
    <property type="molecule type" value="Genomic_DNA"/>
</dbReference>
<dbReference type="Gene3D" id="3.40.50.620">
    <property type="entry name" value="HUPs"/>
    <property type="match status" value="1"/>
</dbReference>
<dbReference type="HOGENOM" id="CLU_037952_0_0_2"/>
<evidence type="ECO:0000313" key="5">
    <source>
        <dbReference type="Proteomes" id="UP000008136"/>
    </source>
</evidence>
<dbReference type="SUPFAM" id="SSF52402">
    <property type="entry name" value="Adenine nucleotide alpha hydrolases-like"/>
    <property type="match status" value="1"/>
</dbReference>
<dbReference type="InterPro" id="IPR014729">
    <property type="entry name" value="Rossmann-like_a/b/a_fold"/>
</dbReference>
<dbReference type="RefSeq" id="WP_013684110.1">
    <property type="nucleotide sequence ID" value="NC_015320.1"/>
</dbReference>
<dbReference type="GeneID" id="10394570"/>
<dbReference type="eggNOG" id="arCOG00038">
    <property type="taxonomic scope" value="Archaea"/>
</dbReference>
<dbReference type="OrthoDB" id="372227at2157"/>
<accession>F2KNX2</accession>
<dbReference type="KEGG" id="ave:Arcve_1446"/>
<dbReference type="PANTHER" id="PTHR43209:SF1">
    <property type="entry name" value="TRNA SULFURTRANSFERASE"/>
    <property type="match status" value="1"/>
</dbReference>
<name>F2KNX2_ARCVS</name>
<dbReference type="Proteomes" id="UP000008136">
    <property type="component" value="Chromosome"/>
</dbReference>
<dbReference type="GO" id="GO:0005524">
    <property type="term" value="F:ATP binding"/>
    <property type="evidence" value="ECO:0007669"/>
    <property type="project" value="UniProtKB-KW"/>
</dbReference>
<organism evidence="4 5">
    <name type="scientific">Archaeoglobus veneficus (strain DSM 11195 / SNP6)</name>
    <dbReference type="NCBI Taxonomy" id="693661"/>
    <lineage>
        <taxon>Archaea</taxon>
        <taxon>Methanobacteriati</taxon>
        <taxon>Methanobacteriota</taxon>
        <taxon>Archaeoglobi</taxon>
        <taxon>Archaeoglobales</taxon>
        <taxon>Archaeoglobaceae</taxon>
        <taxon>Archaeoglobus</taxon>
    </lineage>
</organism>
<evidence type="ECO:0000313" key="4">
    <source>
        <dbReference type="EMBL" id="AEA47449.1"/>
    </source>
</evidence>
<dbReference type="GO" id="GO:0005829">
    <property type="term" value="C:cytosol"/>
    <property type="evidence" value="ECO:0007669"/>
    <property type="project" value="TreeGrafter"/>
</dbReference>
<evidence type="ECO:0000256" key="1">
    <source>
        <dbReference type="ARBA" id="ARBA00022741"/>
    </source>
</evidence>
<dbReference type="InterPro" id="IPR050102">
    <property type="entry name" value="tRNA_sulfurtransferase_ThiI"/>
</dbReference>
<evidence type="ECO:0000256" key="2">
    <source>
        <dbReference type="ARBA" id="ARBA00022840"/>
    </source>
</evidence>
<dbReference type="STRING" id="693661.Arcve_1446"/>
<dbReference type="CDD" id="cd01712">
    <property type="entry name" value="PPase_ThiI"/>
    <property type="match status" value="1"/>
</dbReference>
<dbReference type="GO" id="GO:0004810">
    <property type="term" value="F:CCA tRNA nucleotidyltransferase activity"/>
    <property type="evidence" value="ECO:0007669"/>
    <property type="project" value="InterPro"/>
</dbReference>
<dbReference type="AlphaFoldDB" id="F2KNX2"/>
<gene>
    <name evidence="4" type="ordered locus">Arcve_1446</name>
</gene>
<reference evidence="4 5" key="1">
    <citation type="submission" date="2011-03" db="EMBL/GenBank/DDBJ databases">
        <title>The complete genome of Archaeoglobus veneficus SNP6.</title>
        <authorList>
            <consortium name="US DOE Joint Genome Institute (JGI-PGF)"/>
            <person name="Lucas S."/>
            <person name="Copeland A."/>
            <person name="Lapidus A."/>
            <person name="Bruce D."/>
            <person name="Goodwin L."/>
            <person name="Pitluck S."/>
            <person name="Kyrpides N."/>
            <person name="Mavromatis K."/>
            <person name="Pagani I."/>
            <person name="Ivanova N."/>
            <person name="Mikhailova N."/>
            <person name="Lu M."/>
            <person name="Detter J.C."/>
            <person name="Tapia R."/>
            <person name="Han C."/>
            <person name="Land M."/>
            <person name="Hauser L."/>
            <person name="Markowitz V."/>
            <person name="Cheng J.-F."/>
            <person name="Hugenholtz P."/>
            <person name="Woyke T."/>
            <person name="Wu D."/>
            <person name="Spring S."/>
            <person name="Brambilla E."/>
            <person name="Klenk H.-P."/>
            <person name="Eisen J.A."/>
        </authorList>
    </citation>
    <scope>NUCLEOTIDE SEQUENCE [LARGE SCALE GENOMIC DNA]</scope>
    <source>
        <strain>SNP6</strain>
    </source>
</reference>
<keyword evidence="1" id="KW-0547">Nucleotide-binding</keyword>
<dbReference type="GO" id="GO:0002937">
    <property type="term" value="P:tRNA 4-thiouridine biosynthesis"/>
    <property type="evidence" value="ECO:0007669"/>
    <property type="project" value="TreeGrafter"/>
</dbReference>
<dbReference type="Pfam" id="PF02568">
    <property type="entry name" value="ThiI"/>
    <property type="match status" value="1"/>
</dbReference>
<keyword evidence="2" id="KW-0067">ATP-binding</keyword>
<dbReference type="PANTHER" id="PTHR43209">
    <property type="entry name" value="TRNA SULFURTRANSFERASE"/>
    <property type="match status" value="1"/>
</dbReference>
<keyword evidence="5" id="KW-1185">Reference proteome</keyword>
<sequence length="196" mass="21225">MQMKILALLSGGIDSAVACYIMLRRGCSVEYLHFSMGSASVNKAIRLASKLKEYGGSGRIFVIPHSRLIELVPKDRYTCVYCKRGMLSIAEMLAEKIGCAALLTGDSLGQVASQTIPNLRAEDAAVRIPVLRPLIGFDKDEIIGIAKEIGTYEISIEKGDECSAVPKNPVTKAKLSEIKPVNVSGLVELVEEIKID</sequence>